<dbReference type="RefSeq" id="WP_147790091.1">
    <property type="nucleotide sequence ID" value="NZ_RCNL01000015.1"/>
</dbReference>
<keyword evidence="3" id="KW-1185">Reference proteome</keyword>
<proteinExistence type="predicted"/>
<feature type="transmembrane region" description="Helical" evidence="1">
    <location>
        <begin position="105"/>
        <end position="126"/>
    </location>
</feature>
<gene>
    <name evidence="2" type="ORF">D9O29_22665</name>
</gene>
<dbReference type="Pfam" id="PF11750">
    <property type="entry name" value="DUF3307"/>
    <property type="match status" value="1"/>
</dbReference>
<keyword evidence="1" id="KW-1133">Transmembrane helix</keyword>
<comment type="caution">
    <text evidence="2">The sequence shown here is derived from an EMBL/GenBank/DDBJ whole genome shotgun (WGS) entry which is preliminary data.</text>
</comment>
<accession>A0ABY3L9Q0</accession>
<reference evidence="2 3" key="1">
    <citation type="submission" date="2018-10" db="EMBL/GenBank/DDBJ databases">
        <title>Draft genome sequence of Pantoea vagans isolated from corpses of the sugarcane aphid Melanaphis sacchari Zehntner.</title>
        <authorList>
            <person name="Toledo E."/>
            <person name="Pena G."/>
            <person name="Lozano L."/>
        </authorList>
    </citation>
    <scope>NUCLEOTIDE SEQUENCE [LARGE SCALE GENOMIC DNA]</scope>
    <source>
        <strain evidence="2 3">ET-90</strain>
    </source>
</reference>
<evidence type="ECO:0000313" key="3">
    <source>
        <dbReference type="Proteomes" id="UP000426772"/>
    </source>
</evidence>
<feature type="transmembrane region" description="Helical" evidence="1">
    <location>
        <begin position="146"/>
        <end position="166"/>
    </location>
</feature>
<name>A0ABY3L9Q0_9GAMM</name>
<sequence>MFYLALILFLSHLIVDFYTQSKSMVDRKSGLRGKKEAVIAHLVHAGEHYLAFLISLTIWFYLMGGSILVFSYPVILCTACFYAAIHLLIDFAKEKLKKKYPKKDLLLFVTDQAIHLLTIILCVFLIEKFDILKFNVIKNEHIKGIASIALILCGILILLRPVSFFIEKFLNMAMAETKITHIKVTKSHISKMLEDNLKVKLNTLMNDVTCASADVNTAFTKYRNHAEIIIKEIPNVDINIEAKNAFISNKGGHWIGYVERVMIFTFFMFGQFTAIAAMMAIKTAFRFNDLKDDNDSHRSEYIMIGTFISLFTTFLVSLIIKHFTSAKEFTAFVDSLIKPFM</sequence>
<dbReference type="InterPro" id="IPR021737">
    <property type="entry name" value="Phage_phiKZ_Orf197"/>
</dbReference>
<dbReference type="Proteomes" id="UP000426772">
    <property type="component" value="Unassembled WGS sequence"/>
</dbReference>
<feature type="transmembrane region" description="Helical" evidence="1">
    <location>
        <begin position="58"/>
        <end position="84"/>
    </location>
</feature>
<keyword evidence="1" id="KW-0472">Membrane</keyword>
<feature type="transmembrane region" description="Helical" evidence="1">
    <location>
        <begin position="301"/>
        <end position="320"/>
    </location>
</feature>
<evidence type="ECO:0000313" key="2">
    <source>
        <dbReference type="EMBL" id="TXL74562.1"/>
    </source>
</evidence>
<feature type="transmembrane region" description="Helical" evidence="1">
    <location>
        <begin position="261"/>
        <end position="281"/>
    </location>
</feature>
<keyword evidence="1" id="KW-0812">Transmembrane</keyword>
<dbReference type="EMBL" id="RCNL01000015">
    <property type="protein sequence ID" value="TXL74562.1"/>
    <property type="molecule type" value="Genomic_DNA"/>
</dbReference>
<protein>
    <submittedName>
        <fullName evidence="2">DUF3307 domain-containing protein</fullName>
    </submittedName>
</protein>
<evidence type="ECO:0000256" key="1">
    <source>
        <dbReference type="SAM" id="Phobius"/>
    </source>
</evidence>
<organism evidence="2 3">
    <name type="scientific">Pantoea vagans</name>
    <dbReference type="NCBI Taxonomy" id="470934"/>
    <lineage>
        <taxon>Bacteria</taxon>
        <taxon>Pseudomonadati</taxon>
        <taxon>Pseudomonadota</taxon>
        <taxon>Gammaproteobacteria</taxon>
        <taxon>Enterobacterales</taxon>
        <taxon>Erwiniaceae</taxon>
        <taxon>Pantoea</taxon>
    </lineage>
</organism>